<accession>A0A086LKF8</accession>
<feature type="region of interest" description="Disordered" evidence="1">
    <location>
        <begin position="1"/>
        <end position="111"/>
    </location>
</feature>
<feature type="non-terminal residue" evidence="2">
    <location>
        <position position="169"/>
    </location>
</feature>
<reference evidence="2 3" key="1">
    <citation type="submission" date="2014-05" db="EMBL/GenBank/DDBJ databases">
        <authorList>
            <person name="Sibley D."/>
            <person name="Venepally P."/>
            <person name="Karamycheva S."/>
            <person name="Hadjithomas M."/>
            <person name="Khan A."/>
            <person name="Brunk B."/>
            <person name="Roos D."/>
            <person name="Caler E."/>
            <person name="Lorenzi H."/>
        </authorList>
    </citation>
    <scope>NUCLEOTIDE SEQUENCE [LARGE SCALE GENOMIC DNA]</scope>
    <source>
        <strain evidence="2 3">RUB</strain>
    </source>
</reference>
<protein>
    <submittedName>
        <fullName evidence="2">3'5'-cyclic nucleotide phosphodiesterase domain-containing protein</fullName>
        <ecNumber evidence="2">3.1.4.17</ecNumber>
    </submittedName>
</protein>
<dbReference type="GO" id="GO:0004114">
    <property type="term" value="F:3',5'-cyclic-nucleotide phosphodiesterase activity"/>
    <property type="evidence" value="ECO:0007669"/>
    <property type="project" value="UniProtKB-EC"/>
</dbReference>
<sequence length="169" mass="18531">MEERRLLKGNSQTPLKASDTQSTENELPLPKNLGGSSVHGRQSATTDAATHAPSIASVNSKAASAEPSQCSPSGDAPSELKSILVNRQLKPRDADEDADTGKGPCFGPTQSQFFGTGHSQYSCWERFTDFMMPLWENEVNFVLKEECDKQAFADRDPRPIRSKPKFLSQ</sequence>
<feature type="compositionally biased region" description="Polar residues" evidence="1">
    <location>
        <begin position="56"/>
        <end position="72"/>
    </location>
</feature>
<feature type="compositionally biased region" description="Polar residues" evidence="1">
    <location>
        <begin position="9"/>
        <end position="25"/>
    </location>
</feature>
<evidence type="ECO:0000313" key="3">
    <source>
        <dbReference type="Proteomes" id="UP000028834"/>
    </source>
</evidence>
<gene>
    <name evidence="2" type="ORF">TGRUB_318675A</name>
</gene>
<comment type="caution">
    <text evidence="2">The sequence shown here is derived from an EMBL/GenBank/DDBJ whole genome shotgun (WGS) entry which is preliminary data.</text>
</comment>
<evidence type="ECO:0000313" key="2">
    <source>
        <dbReference type="EMBL" id="KFG57126.1"/>
    </source>
</evidence>
<evidence type="ECO:0000256" key="1">
    <source>
        <dbReference type="SAM" id="MobiDB-lite"/>
    </source>
</evidence>
<dbReference type="VEuPathDB" id="ToxoDB:TGRUB_318675A"/>
<keyword evidence="2" id="KW-0378">Hydrolase</keyword>
<feature type="compositionally biased region" description="Polar residues" evidence="1">
    <location>
        <begin position="39"/>
        <end position="48"/>
    </location>
</feature>
<dbReference type="AlphaFoldDB" id="A0A086LKF8"/>
<dbReference type="EMBL" id="AFYV02002938">
    <property type="protein sequence ID" value="KFG57126.1"/>
    <property type="molecule type" value="Genomic_DNA"/>
</dbReference>
<dbReference type="EC" id="3.1.4.17" evidence="2"/>
<name>A0A086LKF8_TOXGO</name>
<proteinExistence type="predicted"/>
<organism evidence="2 3">
    <name type="scientific">Toxoplasma gondii RUB</name>
    <dbReference type="NCBI Taxonomy" id="935652"/>
    <lineage>
        <taxon>Eukaryota</taxon>
        <taxon>Sar</taxon>
        <taxon>Alveolata</taxon>
        <taxon>Apicomplexa</taxon>
        <taxon>Conoidasida</taxon>
        <taxon>Coccidia</taxon>
        <taxon>Eucoccidiorida</taxon>
        <taxon>Eimeriorina</taxon>
        <taxon>Sarcocystidae</taxon>
        <taxon>Toxoplasma</taxon>
    </lineage>
</organism>
<dbReference type="Proteomes" id="UP000028834">
    <property type="component" value="Unassembled WGS sequence"/>
</dbReference>